<dbReference type="OrthoDB" id="9761451at2"/>
<feature type="transmembrane region" description="Helical" evidence="3">
    <location>
        <begin position="95"/>
        <end position="112"/>
    </location>
</feature>
<feature type="transmembrane region" description="Helical" evidence="3">
    <location>
        <begin position="178"/>
        <end position="198"/>
    </location>
</feature>
<dbReference type="PANTHER" id="PTHR43653:SF1">
    <property type="entry name" value="CYTOCHROME C-TYPE BIOGENESIS PROTEIN CCMF"/>
    <property type="match status" value="1"/>
</dbReference>
<evidence type="ECO:0000256" key="3">
    <source>
        <dbReference type="SAM" id="Phobius"/>
    </source>
</evidence>
<name>A0A1G6A966_9BACT</name>
<reference evidence="6 7" key="1">
    <citation type="submission" date="2016-10" db="EMBL/GenBank/DDBJ databases">
        <authorList>
            <person name="de Groot N.N."/>
        </authorList>
    </citation>
    <scope>NUCLEOTIDE SEQUENCE [LARGE SCALE GENOMIC DNA]</scope>
    <source>
        <strain evidence="6 7">ASO4-2</strain>
    </source>
</reference>
<feature type="transmembrane region" description="Helical" evidence="3">
    <location>
        <begin position="351"/>
        <end position="372"/>
    </location>
</feature>
<keyword evidence="2" id="KW-0201">Cytochrome c-type biogenesis</keyword>
<feature type="transmembrane region" description="Helical" evidence="3">
    <location>
        <begin position="600"/>
        <end position="619"/>
    </location>
</feature>
<feature type="domain" description="Cytochrome c-type biogenesis protein CcmF C-terminal" evidence="5">
    <location>
        <begin position="332"/>
        <end position="619"/>
    </location>
</feature>
<keyword evidence="3" id="KW-0472">Membrane</keyword>
<dbReference type="Pfam" id="PF16327">
    <property type="entry name" value="CcmF_C"/>
    <property type="match status" value="1"/>
</dbReference>
<dbReference type="GO" id="GO:0020037">
    <property type="term" value="F:heme binding"/>
    <property type="evidence" value="ECO:0007669"/>
    <property type="project" value="InterPro"/>
</dbReference>
<proteinExistence type="inferred from homology"/>
<dbReference type="EMBL" id="FMXO01000001">
    <property type="protein sequence ID" value="SDB04941.1"/>
    <property type="molecule type" value="Genomic_DNA"/>
</dbReference>
<dbReference type="InterPro" id="IPR003567">
    <property type="entry name" value="Cyt_c_biogenesis"/>
</dbReference>
<feature type="transmembrane region" description="Helical" evidence="3">
    <location>
        <begin position="420"/>
        <end position="438"/>
    </location>
</feature>
<feature type="transmembrane region" description="Helical" evidence="3">
    <location>
        <begin position="124"/>
        <end position="142"/>
    </location>
</feature>
<keyword evidence="7" id="KW-1185">Reference proteome</keyword>
<comment type="similarity">
    <text evidence="1">Belongs to the CcmF/CycK/Ccl1/NrfE/CcsA family.</text>
</comment>
<dbReference type="Pfam" id="PF01578">
    <property type="entry name" value="Cytochrom_C_asm"/>
    <property type="match status" value="1"/>
</dbReference>
<feature type="transmembrane region" description="Helical" evidence="3">
    <location>
        <begin position="249"/>
        <end position="267"/>
    </location>
</feature>
<feature type="transmembrane region" description="Helical" evidence="3">
    <location>
        <begin position="444"/>
        <end position="465"/>
    </location>
</feature>
<dbReference type="InterPro" id="IPR032523">
    <property type="entry name" value="CcmF_C"/>
</dbReference>
<sequence length="634" mass="70532">MHIIPYFSLLAALLISLLGAAACIYQAWEGRSRLLSWVENSQIVVCTLVTISSLFLFYAFYSRDFSLVYVSRYSDLTLPMFYTLTAFWAGQAGSMLFWAWMVVIFGTVWVFSPKYQGLGSQTKVFFWIFFLGVQTFFMYLLTGVQNPFIEISPAPLDGQGLNPLLQHPGMIIHPPTLFLGYAGFTIPACLALASWIAGEKQSWIQVGHNWTLTSWIFLSMGIILGGWWAYLELGWGGYWAWDPVENASLIPWLSATAFLHTAIVGQGRKALGKTNVLLMVLTLVLCFMATYLVRSGVIDSLHAFGDGGVGTPLMLFMIFSMMLTGLILFFGPSRDNQELSGLLSRQGLLVITAWILLTLGLVVMMGTFWPVISSLWSENPMGLDAGFYNRVCLPLFALIAVILMICPWVQWKEGVRHGKWLAALIGIWVALGVVLWFGGIRMPLALIGASAGLGILVSIVMLFVLEPGLRRRRTAWGAYGVHFGLALMVLGIAVSGPYKTEVDAILSPGESMTIRDYTITYQGMETWSTPAMMVFAARLEISRDGEVIGEIRPQRRSYRTWDRPHAKIATRFSLGEELYATLLGFTEDDIISLRMSTHPLVNWVWIGGTLLCLVGFVALRTSRGVRRETETATA</sequence>
<dbReference type="STRING" id="617002.SAMN05660653_00248"/>
<protein>
    <submittedName>
        <fullName evidence="6">Cytochrome c-type biogenesis protein CcmF</fullName>
    </submittedName>
</protein>
<feature type="transmembrane region" description="Helical" evidence="3">
    <location>
        <begin position="41"/>
        <end position="61"/>
    </location>
</feature>
<dbReference type="RefSeq" id="WP_092116394.1">
    <property type="nucleotide sequence ID" value="NZ_FMXO01000001.1"/>
</dbReference>
<evidence type="ECO:0000313" key="6">
    <source>
        <dbReference type="EMBL" id="SDB04941.1"/>
    </source>
</evidence>
<evidence type="ECO:0000259" key="4">
    <source>
        <dbReference type="Pfam" id="PF01578"/>
    </source>
</evidence>
<evidence type="ECO:0000259" key="5">
    <source>
        <dbReference type="Pfam" id="PF16327"/>
    </source>
</evidence>
<dbReference type="Proteomes" id="UP000198771">
    <property type="component" value="Unassembled WGS sequence"/>
</dbReference>
<organism evidence="6 7">
    <name type="scientific">Desulfonatronum thiosulfatophilum</name>
    <dbReference type="NCBI Taxonomy" id="617002"/>
    <lineage>
        <taxon>Bacteria</taxon>
        <taxon>Pseudomonadati</taxon>
        <taxon>Thermodesulfobacteriota</taxon>
        <taxon>Desulfovibrionia</taxon>
        <taxon>Desulfovibrionales</taxon>
        <taxon>Desulfonatronaceae</taxon>
        <taxon>Desulfonatronum</taxon>
    </lineage>
</organism>
<feature type="domain" description="Cytochrome c assembly protein" evidence="4">
    <location>
        <begin position="88"/>
        <end position="295"/>
    </location>
</feature>
<dbReference type="PANTHER" id="PTHR43653">
    <property type="entry name" value="CYTOCHROME C ASSEMBLY PROTEIN-RELATED"/>
    <property type="match status" value="1"/>
</dbReference>
<dbReference type="AlphaFoldDB" id="A0A1G6A966"/>
<dbReference type="GO" id="GO:0016020">
    <property type="term" value="C:membrane"/>
    <property type="evidence" value="ECO:0007669"/>
    <property type="project" value="InterPro"/>
</dbReference>
<feature type="transmembrane region" description="Helical" evidence="3">
    <location>
        <begin position="387"/>
        <end position="408"/>
    </location>
</feature>
<keyword evidence="3" id="KW-0812">Transmembrane</keyword>
<evidence type="ECO:0000313" key="7">
    <source>
        <dbReference type="Proteomes" id="UP000198771"/>
    </source>
</evidence>
<dbReference type="GO" id="GO:0017004">
    <property type="term" value="P:cytochrome complex assembly"/>
    <property type="evidence" value="ECO:0007669"/>
    <property type="project" value="UniProtKB-KW"/>
</dbReference>
<keyword evidence="3" id="KW-1133">Transmembrane helix</keyword>
<feature type="transmembrane region" description="Helical" evidence="3">
    <location>
        <begin position="210"/>
        <end position="229"/>
    </location>
</feature>
<feature type="transmembrane region" description="Helical" evidence="3">
    <location>
        <begin position="274"/>
        <end position="293"/>
    </location>
</feature>
<evidence type="ECO:0000256" key="2">
    <source>
        <dbReference type="ARBA" id="ARBA00022748"/>
    </source>
</evidence>
<dbReference type="InterPro" id="IPR002541">
    <property type="entry name" value="Cyt_c_assembly"/>
</dbReference>
<dbReference type="PRINTS" id="PR01410">
    <property type="entry name" value="CCBIOGENESIS"/>
</dbReference>
<dbReference type="GO" id="GO:0015232">
    <property type="term" value="F:heme transmembrane transporter activity"/>
    <property type="evidence" value="ECO:0007669"/>
    <property type="project" value="InterPro"/>
</dbReference>
<evidence type="ECO:0000256" key="1">
    <source>
        <dbReference type="ARBA" id="ARBA00009186"/>
    </source>
</evidence>
<feature type="transmembrane region" description="Helical" evidence="3">
    <location>
        <begin position="313"/>
        <end position="330"/>
    </location>
</feature>
<feature type="transmembrane region" description="Helical" evidence="3">
    <location>
        <begin position="73"/>
        <end position="89"/>
    </location>
</feature>
<accession>A0A1G6A966</accession>
<gene>
    <name evidence="6" type="ORF">SAMN05660653_00248</name>
</gene>
<feature type="transmembrane region" description="Helical" evidence="3">
    <location>
        <begin position="477"/>
        <end position="498"/>
    </location>
</feature>